<comment type="function">
    <text evidence="10">Catalyzes the reduction of fatty acyl-CoA to fatty alcohols.</text>
</comment>
<dbReference type="Pfam" id="PF07993">
    <property type="entry name" value="NAD_binding_4"/>
    <property type="match status" value="1"/>
</dbReference>
<dbReference type="CDD" id="cd09071">
    <property type="entry name" value="FAR_C"/>
    <property type="match status" value="1"/>
</dbReference>
<evidence type="ECO:0000256" key="3">
    <source>
        <dbReference type="ARBA" id="ARBA00022516"/>
    </source>
</evidence>
<reference evidence="13" key="1">
    <citation type="journal article" date="2016" name="Sci. Rep.">
        <title>Molecular characterization of firefly nuptial gifts: a multi-omics approach sheds light on postcopulatory sexual selection.</title>
        <authorList>
            <person name="Al-Wathiqui N."/>
            <person name="Fallon T.R."/>
            <person name="South A."/>
            <person name="Weng J.K."/>
            <person name="Lewis S.M."/>
        </authorList>
    </citation>
    <scope>NUCLEOTIDE SEQUENCE</scope>
</reference>
<evidence type="ECO:0000313" key="13">
    <source>
        <dbReference type="EMBL" id="JAV73471.1"/>
    </source>
</evidence>
<evidence type="ECO:0000313" key="14">
    <source>
        <dbReference type="EMBL" id="KAB0791202.1"/>
    </source>
</evidence>
<comment type="subcellular location">
    <subcellularLocation>
        <location evidence="1">Membrane</location>
        <topology evidence="1">Multi-pass membrane protein</topology>
    </subcellularLocation>
</comment>
<dbReference type="EMBL" id="GEZM01054708">
    <property type="protein sequence ID" value="JAV73471.1"/>
    <property type="molecule type" value="Transcribed_RNA"/>
</dbReference>
<reference evidence="14" key="3">
    <citation type="submission" date="2019-08" db="EMBL/GenBank/DDBJ databases">
        <authorList>
            <consortium name="Photinus pyralis genome working group"/>
            <person name="Fallon T.R."/>
            <person name="Sander Lower S.E."/>
            <person name="Weng J.-K."/>
        </authorList>
    </citation>
    <scope>NUCLEOTIDE SEQUENCE</scope>
    <source>
        <strain evidence="14">1611_PpyrPB1</strain>
        <tissue evidence="14">Whole body</tissue>
    </source>
</reference>
<keyword evidence="7 10" id="KW-0443">Lipid metabolism</keyword>
<accession>A0A1Y1LKM8</accession>
<feature type="domain" description="Thioester reductase (TE)" evidence="12">
    <location>
        <begin position="24"/>
        <end position="293"/>
    </location>
</feature>
<keyword evidence="15" id="KW-1185">Reference proteome</keyword>
<proteinExistence type="inferred from homology"/>
<reference evidence="14 15" key="2">
    <citation type="journal article" date="2018" name="Elife">
        <title>Firefly genomes illuminate parallel origins of bioluminescence in beetles.</title>
        <authorList>
            <person name="Fallon T.R."/>
            <person name="Lower S.E."/>
            <person name="Chang C.H."/>
            <person name="Bessho-Uehara M."/>
            <person name="Martin G.J."/>
            <person name="Bewick A.J."/>
            <person name="Behringer M."/>
            <person name="Debat H.J."/>
            <person name="Wong I."/>
            <person name="Day J.C."/>
            <person name="Suvorov A."/>
            <person name="Silva C.J."/>
            <person name="Stanger-Hall K.F."/>
            <person name="Hall D.W."/>
            <person name="Schmitz R.J."/>
            <person name="Nelson D.R."/>
            <person name="Lewis S.M."/>
            <person name="Shigenobu S."/>
            <person name="Bybee S.M."/>
            <person name="Larracuente A.M."/>
            <person name="Oba Y."/>
            <person name="Weng J.K."/>
        </authorList>
    </citation>
    <scope>NUCLEOTIDE SEQUENCE [LARGE SCALE GENOMIC DNA]</scope>
    <source>
        <strain evidence="14">1611_PpyrPB1</strain>
        <tissue evidence="14">Whole body</tissue>
    </source>
</reference>
<protein>
    <recommendedName>
        <fullName evidence="10">Fatty acyl-CoA reductase</fullName>
        <ecNumber evidence="10">1.2.1.84</ecNumber>
    </recommendedName>
</protein>
<evidence type="ECO:0000256" key="4">
    <source>
        <dbReference type="ARBA" id="ARBA00022692"/>
    </source>
</evidence>
<evidence type="ECO:0000256" key="9">
    <source>
        <dbReference type="ARBA" id="ARBA00052530"/>
    </source>
</evidence>
<keyword evidence="4 10" id="KW-0812">Transmembrane</keyword>
<dbReference type="PANTHER" id="PTHR11011">
    <property type="entry name" value="MALE STERILITY PROTEIN 2-RELATED"/>
    <property type="match status" value="1"/>
</dbReference>
<feature type="domain" description="Fatty acyl-CoA reductase C-terminal" evidence="11">
    <location>
        <begin position="370"/>
        <end position="458"/>
    </location>
</feature>
<dbReference type="AlphaFoldDB" id="A0A1Y1LKM8"/>
<comment type="catalytic activity">
    <reaction evidence="9 10">
        <text>a long-chain fatty acyl-CoA + 2 NADPH + 2 H(+) = a long-chain primary fatty alcohol + 2 NADP(+) + CoA</text>
        <dbReference type="Rhea" id="RHEA:52716"/>
        <dbReference type="ChEBI" id="CHEBI:15378"/>
        <dbReference type="ChEBI" id="CHEBI:57287"/>
        <dbReference type="ChEBI" id="CHEBI:57783"/>
        <dbReference type="ChEBI" id="CHEBI:58349"/>
        <dbReference type="ChEBI" id="CHEBI:77396"/>
        <dbReference type="ChEBI" id="CHEBI:83139"/>
        <dbReference type="EC" id="1.2.1.84"/>
    </reaction>
</comment>
<dbReference type="EC" id="1.2.1.84" evidence="10"/>
<feature type="transmembrane region" description="Helical" evidence="10">
    <location>
        <begin position="365"/>
        <end position="386"/>
    </location>
</feature>
<evidence type="ECO:0000256" key="7">
    <source>
        <dbReference type="ARBA" id="ARBA00023098"/>
    </source>
</evidence>
<dbReference type="GO" id="GO:0005777">
    <property type="term" value="C:peroxisome"/>
    <property type="evidence" value="ECO:0007669"/>
    <property type="project" value="TreeGrafter"/>
</dbReference>
<evidence type="ECO:0000256" key="1">
    <source>
        <dbReference type="ARBA" id="ARBA00004141"/>
    </source>
</evidence>
<evidence type="ECO:0000256" key="5">
    <source>
        <dbReference type="ARBA" id="ARBA00022857"/>
    </source>
</evidence>
<evidence type="ECO:0000256" key="8">
    <source>
        <dbReference type="ARBA" id="ARBA00023136"/>
    </source>
</evidence>
<evidence type="ECO:0000256" key="10">
    <source>
        <dbReference type="RuleBase" id="RU363097"/>
    </source>
</evidence>
<evidence type="ECO:0000256" key="2">
    <source>
        <dbReference type="ARBA" id="ARBA00005928"/>
    </source>
</evidence>
<evidence type="ECO:0000256" key="6">
    <source>
        <dbReference type="ARBA" id="ARBA00022989"/>
    </source>
</evidence>
<feature type="transmembrane region" description="Helical" evidence="10">
    <location>
        <begin position="475"/>
        <end position="493"/>
    </location>
</feature>
<dbReference type="Proteomes" id="UP000327044">
    <property type="component" value="Unassembled WGS sequence"/>
</dbReference>
<keyword evidence="8 10" id="KW-0472">Membrane</keyword>
<dbReference type="Gene3D" id="3.40.50.720">
    <property type="entry name" value="NAD(P)-binding Rossmann-like Domain"/>
    <property type="match status" value="1"/>
</dbReference>
<name>A0A1Y1LKM8_PHOPY</name>
<keyword evidence="10" id="KW-0560">Oxidoreductase</keyword>
<dbReference type="GO" id="GO:0080019">
    <property type="term" value="F:alcohol-forming very long-chain fatty acyl-CoA reductase activity"/>
    <property type="evidence" value="ECO:0007669"/>
    <property type="project" value="InterPro"/>
</dbReference>
<dbReference type="CDD" id="cd05236">
    <property type="entry name" value="FAR-N_SDR_e"/>
    <property type="match status" value="1"/>
</dbReference>
<keyword evidence="5 10" id="KW-0521">NADP</keyword>
<gene>
    <name evidence="14" type="ORF">PPYR_03002</name>
</gene>
<dbReference type="InterPro" id="IPR036291">
    <property type="entry name" value="NAD(P)-bd_dom_sf"/>
</dbReference>
<dbReference type="Pfam" id="PF03015">
    <property type="entry name" value="Sterile"/>
    <property type="match status" value="1"/>
</dbReference>
<dbReference type="GO" id="GO:0035336">
    <property type="term" value="P:long-chain fatty-acyl-CoA metabolic process"/>
    <property type="evidence" value="ECO:0007669"/>
    <property type="project" value="TreeGrafter"/>
</dbReference>
<evidence type="ECO:0000259" key="11">
    <source>
        <dbReference type="Pfam" id="PF03015"/>
    </source>
</evidence>
<dbReference type="InterPro" id="IPR013120">
    <property type="entry name" value="FAR_NAD-bd"/>
</dbReference>
<dbReference type="InterPro" id="IPR026055">
    <property type="entry name" value="FAR"/>
</dbReference>
<dbReference type="SUPFAM" id="SSF51735">
    <property type="entry name" value="NAD(P)-binding Rossmann-fold domains"/>
    <property type="match status" value="1"/>
</dbReference>
<dbReference type="InterPro" id="IPR033640">
    <property type="entry name" value="FAR_C"/>
</dbReference>
<dbReference type="GO" id="GO:0102965">
    <property type="term" value="F:alcohol-forming long-chain fatty acyl-CoA reductase activity"/>
    <property type="evidence" value="ECO:0007669"/>
    <property type="project" value="UniProtKB-EC"/>
</dbReference>
<evidence type="ECO:0000313" key="15">
    <source>
        <dbReference type="Proteomes" id="UP000327044"/>
    </source>
</evidence>
<sequence length="500" mass="57322">MKWQPTMERSTSIQSYYADKTILITGATGFVGSYLVEKLLRSCPDVRRIYLLIRSKRRKDSESRLEEFLSDAIHNGLKQSNPSVLKKLAVITGDLELPRLGLSEVDEEKIVKEVNCIFHVGATVKFTEELRRAILINIGGTDSLIEIAKKIEDLKSFVHVSTAYSQCIRDIADEAFYVPEENYTDLITMANTISNEKLNEMTPTILGKWPNTYSFTKNIAEDLVRKKGTGLPMVIVRPSIVIAPYREPTTGWASSYDLTSLLVATINVGVVHTMCCDPKHVVDLVPVDFCVNQAIAAGWAVGREWSRMSKIPIYNFVSGPRNPITWGLQKDVLERSESALPSNRKIFHRYVLYGTNKKMLDLVELFYLPLMYIVNLKSFFLGKVHITLKTHRKIREFCKVVEFASCKEWYFKDDNTQNLWNLLEEEDRDVFCFDINSIDWQTFSDRITKGVRLYILKDDLSTVGRARTRSRLLKILQYFVVSAYVLLPLYIVHRLGTIIL</sequence>
<keyword evidence="3 10" id="KW-0444">Lipid biosynthesis</keyword>
<dbReference type="FunFam" id="3.40.50.720:FF:000143">
    <property type="entry name" value="Fatty acyl-CoA reductase"/>
    <property type="match status" value="1"/>
</dbReference>
<dbReference type="EMBL" id="VVIM01000011">
    <property type="protein sequence ID" value="KAB0791202.1"/>
    <property type="molecule type" value="Genomic_DNA"/>
</dbReference>
<dbReference type="GO" id="GO:0016020">
    <property type="term" value="C:membrane"/>
    <property type="evidence" value="ECO:0007669"/>
    <property type="project" value="UniProtKB-SubCell"/>
</dbReference>
<organism evidence="13">
    <name type="scientific">Photinus pyralis</name>
    <name type="common">Common eastern firefly</name>
    <name type="synonym">Lampyris pyralis</name>
    <dbReference type="NCBI Taxonomy" id="7054"/>
    <lineage>
        <taxon>Eukaryota</taxon>
        <taxon>Metazoa</taxon>
        <taxon>Ecdysozoa</taxon>
        <taxon>Arthropoda</taxon>
        <taxon>Hexapoda</taxon>
        <taxon>Insecta</taxon>
        <taxon>Pterygota</taxon>
        <taxon>Neoptera</taxon>
        <taxon>Endopterygota</taxon>
        <taxon>Coleoptera</taxon>
        <taxon>Polyphaga</taxon>
        <taxon>Elateriformia</taxon>
        <taxon>Elateroidea</taxon>
        <taxon>Lampyridae</taxon>
        <taxon>Lampyrinae</taxon>
        <taxon>Photinus</taxon>
    </lineage>
</organism>
<comment type="similarity">
    <text evidence="2 10">Belongs to the fatty acyl-CoA reductase family.</text>
</comment>
<dbReference type="InParanoid" id="A0A1Y1LKM8"/>
<evidence type="ECO:0000259" key="12">
    <source>
        <dbReference type="Pfam" id="PF07993"/>
    </source>
</evidence>
<dbReference type="OrthoDB" id="6773957at2759"/>
<keyword evidence="6 10" id="KW-1133">Transmembrane helix</keyword>
<dbReference type="PANTHER" id="PTHR11011:SF60">
    <property type="entry name" value="FATTY ACYL-COA REDUCTASE-RELATED"/>
    <property type="match status" value="1"/>
</dbReference>